<name>A0ABP7B6F1_9PSEU</name>
<protein>
    <submittedName>
        <fullName evidence="2">Uncharacterized protein</fullName>
    </submittedName>
</protein>
<comment type="caution">
    <text evidence="2">The sequence shown here is derived from an EMBL/GenBank/DDBJ whole genome shotgun (WGS) entry which is preliminary data.</text>
</comment>
<sequence>MASLARFADRLTTDTSAPIAAANLTARWPSPPRPATATRVPGPTPSARSGSHTVIPAHISGAAAAGSSPADRGWANRSRTTYSREKPPNVVVPSWRSVPL</sequence>
<organism evidence="2 3">
    <name type="scientific">Lentzea roselyniae</name>
    <dbReference type="NCBI Taxonomy" id="531940"/>
    <lineage>
        <taxon>Bacteria</taxon>
        <taxon>Bacillati</taxon>
        <taxon>Actinomycetota</taxon>
        <taxon>Actinomycetes</taxon>
        <taxon>Pseudonocardiales</taxon>
        <taxon>Pseudonocardiaceae</taxon>
        <taxon>Lentzea</taxon>
    </lineage>
</organism>
<accession>A0ABP7B6F1</accession>
<feature type="compositionally biased region" description="Low complexity" evidence="1">
    <location>
        <begin position="55"/>
        <end position="70"/>
    </location>
</feature>
<evidence type="ECO:0000313" key="2">
    <source>
        <dbReference type="EMBL" id="GAA3649590.1"/>
    </source>
</evidence>
<evidence type="ECO:0000256" key="1">
    <source>
        <dbReference type="SAM" id="MobiDB-lite"/>
    </source>
</evidence>
<feature type="region of interest" description="Disordered" evidence="1">
    <location>
        <begin position="22"/>
        <end position="100"/>
    </location>
</feature>
<reference evidence="3" key="1">
    <citation type="journal article" date="2019" name="Int. J. Syst. Evol. Microbiol.">
        <title>The Global Catalogue of Microorganisms (GCM) 10K type strain sequencing project: providing services to taxonomists for standard genome sequencing and annotation.</title>
        <authorList>
            <consortium name="The Broad Institute Genomics Platform"/>
            <consortium name="The Broad Institute Genome Sequencing Center for Infectious Disease"/>
            <person name="Wu L."/>
            <person name="Ma J."/>
        </authorList>
    </citation>
    <scope>NUCLEOTIDE SEQUENCE [LARGE SCALE GENOMIC DNA]</scope>
    <source>
        <strain evidence="3">JCM 17494</strain>
    </source>
</reference>
<proteinExistence type="predicted"/>
<dbReference type="EMBL" id="BAABBE010000010">
    <property type="protein sequence ID" value="GAA3649590.1"/>
    <property type="molecule type" value="Genomic_DNA"/>
</dbReference>
<evidence type="ECO:0000313" key="3">
    <source>
        <dbReference type="Proteomes" id="UP001500711"/>
    </source>
</evidence>
<dbReference type="Proteomes" id="UP001500711">
    <property type="component" value="Unassembled WGS sequence"/>
</dbReference>
<dbReference type="RefSeq" id="WP_346131702.1">
    <property type="nucleotide sequence ID" value="NZ_BAABBE010000010.1"/>
</dbReference>
<keyword evidence="3" id="KW-1185">Reference proteome</keyword>
<gene>
    <name evidence="2" type="ORF">GCM10022267_40090</name>
</gene>